<dbReference type="Proteomes" id="UP000268321">
    <property type="component" value="Unassembled WGS sequence"/>
</dbReference>
<dbReference type="InterPro" id="IPR004299">
    <property type="entry name" value="MBOAT_fam"/>
</dbReference>
<dbReference type="GO" id="GO:0016020">
    <property type="term" value="C:membrane"/>
    <property type="evidence" value="ECO:0007669"/>
    <property type="project" value="UniProtKB-SubCell"/>
</dbReference>
<dbReference type="AlphaFoldDB" id="A0A4P9Z9L9"/>
<feature type="non-terminal residue" evidence="7">
    <location>
        <position position="546"/>
    </location>
</feature>
<proteinExistence type="inferred from homology"/>
<evidence type="ECO:0000256" key="4">
    <source>
        <dbReference type="ARBA" id="ARBA00022989"/>
    </source>
</evidence>
<dbReference type="EMBL" id="ML004486">
    <property type="protein sequence ID" value="RKP29474.1"/>
    <property type="molecule type" value="Genomic_DNA"/>
</dbReference>
<dbReference type="GO" id="GO:0006506">
    <property type="term" value="P:GPI anchor biosynthetic process"/>
    <property type="evidence" value="ECO:0007669"/>
    <property type="project" value="TreeGrafter"/>
</dbReference>
<feature type="transmembrane region" description="Helical" evidence="6">
    <location>
        <begin position="130"/>
        <end position="155"/>
    </location>
</feature>
<feature type="transmembrane region" description="Helical" evidence="6">
    <location>
        <begin position="34"/>
        <end position="51"/>
    </location>
</feature>
<evidence type="ECO:0000313" key="7">
    <source>
        <dbReference type="EMBL" id="RKP29474.1"/>
    </source>
</evidence>
<dbReference type="GO" id="GO:0005783">
    <property type="term" value="C:endoplasmic reticulum"/>
    <property type="evidence" value="ECO:0007669"/>
    <property type="project" value="TreeGrafter"/>
</dbReference>
<evidence type="ECO:0000313" key="8">
    <source>
        <dbReference type="Proteomes" id="UP000268321"/>
    </source>
</evidence>
<protein>
    <recommendedName>
        <fullName evidence="9">MBOAT-domain-containing protein</fullName>
    </recommendedName>
</protein>
<dbReference type="InterPro" id="IPR051085">
    <property type="entry name" value="MB_O-acyltransferase"/>
</dbReference>
<evidence type="ECO:0008006" key="9">
    <source>
        <dbReference type="Google" id="ProtNLM"/>
    </source>
</evidence>
<dbReference type="OrthoDB" id="420606at2759"/>
<sequence length="546" mass="63703">LLETLDARLSPAKDPTKFKAIVAKVPPEPRWRTWEFRAYMVVFAVVVPLMFKKAMSATNETNPNYLLFEPLLSPGWIFGRKVDNSDSQYRFLRDNFWLIWGLLIAHTTIRWVASSVYAHSRTLFDLVFGAVFLFALHGVNTIRVMLHIFVMYVIARHTKKTNFARLALWTYGVFTLFFNEKFKYIPFSVPALDNGFKGIIRRWEVFYNITLLRMLSYNLDYLEKRDQAPSKPVKIPADLDDRQRLEAPIPMAQYSFANYMSYLLYAPLFIGGPIITFNDYLYQSNYSRLPSTTDFKRIVNYGARLLFCVLVMEFILHFMYVVAVSKTKAWDGDTPLELSMLGLFNLSVIWLKLLIPWRLFRLWSLIDGIDPPENMIRCMNNNYSVLGFWRAWHRSYNRWIIRYIYMPLGGGNGGWKTRIGNSLVVFSFVAVWHDIELKLLMWSWLIVLFLLPEIFASIAFKKYMNAPWARFICSIGAVANIWMMLTANLFGFCLGEEGTLALFKAITGSFEAMCYLVVYSMILFVGTQVMFEVRDCERRRGLDVKC</sequence>
<dbReference type="Pfam" id="PF03062">
    <property type="entry name" value="MBOAT"/>
    <property type="match status" value="1"/>
</dbReference>
<keyword evidence="4 6" id="KW-1133">Transmembrane helix</keyword>
<dbReference type="PANTHER" id="PTHR13285:SF18">
    <property type="entry name" value="PROTEIN-CYSTEINE N-PALMITOYLTRANSFERASE RASP"/>
    <property type="match status" value="1"/>
</dbReference>
<feature type="transmembrane region" description="Helical" evidence="6">
    <location>
        <begin position="441"/>
        <end position="460"/>
    </location>
</feature>
<reference evidence="8" key="1">
    <citation type="journal article" date="2018" name="Nat. Microbiol.">
        <title>Leveraging single-cell genomics to expand the fungal tree of life.</title>
        <authorList>
            <person name="Ahrendt S.R."/>
            <person name="Quandt C.A."/>
            <person name="Ciobanu D."/>
            <person name="Clum A."/>
            <person name="Salamov A."/>
            <person name="Andreopoulos B."/>
            <person name="Cheng J.F."/>
            <person name="Woyke T."/>
            <person name="Pelin A."/>
            <person name="Henrissat B."/>
            <person name="Reynolds N.K."/>
            <person name="Benny G.L."/>
            <person name="Smith M.E."/>
            <person name="James T.Y."/>
            <person name="Grigoriev I.V."/>
        </authorList>
    </citation>
    <scope>NUCLEOTIDE SEQUENCE [LARGE SCALE GENOMIC DNA]</scope>
    <source>
        <strain evidence="8">Baker2002</strain>
    </source>
</reference>
<evidence type="ECO:0000256" key="1">
    <source>
        <dbReference type="ARBA" id="ARBA00004141"/>
    </source>
</evidence>
<comment type="similarity">
    <text evidence="2">Belongs to the membrane-bound acyltransferase family.</text>
</comment>
<feature type="transmembrane region" description="Helical" evidence="6">
    <location>
        <begin position="262"/>
        <end position="282"/>
    </location>
</feature>
<gene>
    <name evidence="7" type="ORF">METBISCDRAFT_2635</name>
</gene>
<keyword evidence="8" id="KW-1185">Reference proteome</keyword>
<evidence type="ECO:0000256" key="6">
    <source>
        <dbReference type="SAM" id="Phobius"/>
    </source>
</evidence>
<comment type="subcellular location">
    <subcellularLocation>
        <location evidence="1">Membrane</location>
        <topology evidence="1">Multi-pass membrane protein</topology>
    </subcellularLocation>
</comment>
<feature type="non-terminal residue" evidence="7">
    <location>
        <position position="1"/>
    </location>
</feature>
<feature type="transmembrane region" description="Helical" evidence="6">
    <location>
        <begin position="303"/>
        <end position="324"/>
    </location>
</feature>
<dbReference type="GO" id="GO:0008374">
    <property type="term" value="F:O-acyltransferase activity"/>
    <property type="evidence" value="ECO:0007669"/>
    <property type="project" value="TreeGrafter"/>
</dbReference>
<keyword evidence="5 6" id="KW-0472">Membrane</keyword>
<feature type="transmembrane region" description="Helical" evidence="6">
    <location>
        <begin position="336"/>
        <end position="355"/>
    </location>
</feature>
<evidence type="ECO:0000256" key="2">
    <source>
        <dbReference type="ARBA" id="ARBA00010323"/>
    </source>
</evidence>
<evidence type="ECO:0000256" key="5">
    <source>
        <dbReference type="ARBA" id="ARBA00023136"/>
    </source>
</evidence>
<accession>A0A4P9Z9L9</accession>
<name>A0A4P9Z9L9_9ASCO</name>
<keyword evidence="3 6" id="KW-0812">Transmembrane</keyword>
<feature type="transmembrane region" description="Helical" evidence="6">
    <location>
        <begin position="512"/>
        <end position="531"/>
    </location>
</feature>
<feature type="transmembrane region" description="Helical" evidence="6">
    <location>
        <begin position="472"/>
        <end position="492"/>
    </location>
</feature>
<evidence type="ECO:0000256" key="3">
    <source>
        <dbReference type="ARBA" id="ARBA00022692"/>
    </source>
</evidence>
<feature type="transmembrane region" description="Helical" evidence="6">
    <location>
        <begin position="97"/>
        <end position="118"/>
    </location>
</feature>
<dbReference type="PANTHER" id="PTHR13285">
    <property type="entry name" value="ACYLTRANSFERASE"/>
    <property type="match status" value="1"/>
</dbReference>
<organism evidence="7 8">
    <name type="scientific">Metschnikowia bicuspidata</name>
    <dbReference type="NCBI Taxonomy" id="27322"/>
    <lineage>
        <taxon>Eukaryota</taxon>
        <taxon>Fungi</taxon>
        <taxon>Dikarya</taxon>
        <taxon>Ascomycota</taxon>
        <taxon>Saccharomycotina</taxon>
        <taxon>Pichiomycetes</taxon>
        <taxon>Metschnikowiaceae</taxon>
        <taxon>Metschnikowia</taxon>
    </lineage>
</organism>